<evidence type="ECO:0000313" key="1">
    <source>
        <dbReference type="EMBL" id="PEI99664.1"/>
    </source>
</evidence>
<name>A0A2A7VQL6_9BACI</name>
<sequence>MFVNKRIYYDIKTGNVIQITGDYSDTGLYYKPSVDDDVLNYTNLRDRVRDTFDVIELERNQYADEFSKATSVRVDLKTKQLDFEFKPNDQEELEHQKTIEKRVTMLEGTVNDILMGGM</sequence>
<dbReference type="Proteomes" id="UP000220045">
    <property type="component" value="Unassembled WGS sequence"/>
</dbReference>
<dbReference type="AlphaFoldDB" id="A0A2A7VQL6"/>
<organism evidence="1 2">
    <name type="scientific">Bacillus wiedmannii</name>
    <dbReference type="NCBI Taxonomy" id="1890302"/>
    <lineage>
        <taxon>Bacteria</taxon>
        <taxon>Bacillati</taxon>
        <taxon>Bacillota</taxon>
        <taxon>Bacilli</taxon>
        <taxon>Bacillales</taxon>
        <taxon>Bacillaceae</taxon>
        <taxon>Bacillus</taxon>
        <taxon>Bacillus cereus group</taxon>
    </lineage>
</organism>
<proteinExistence type="predicted"/>
<dbReference type="RefSeq" id="WP_098096926.1">
    <property type="nucleotide sequence ID" value="NZ_NUEL01000085.1"/>
</dbReference>
<gene>
    <name evidence="1" type="ORF">CN684_31255</name>
</gene>
<evidence type="ECO:0000313" key="2">
    <source>
        <dbReference type="Proteomes" id="UP000220045"/>
    </source>
</evidence>
<protein>
    <submittedName>
        <fullName evidence="1">Uncharacterized protein</fullName>
    </submittedName>
</protein>
<comment type="caution">
    <text evidence="1">The sequence shown here is derived from an EMBL/GenBank/DDBJ whole genome shotgun (WGS) entry which is preliminary data.</text>
</comment>
<accession>A0A2A7VQL6</accession>
<reference evidence="1 2" key="1">
    <citation type="submission" date="2017-09" db="EMBL/GenBank/DDBJ databases">
        <title>Large-scale bioinformatics analysis of Bacillus genomes uncovers conserved roles of natural products in bacterial physiology.</title>
        <authorList>
            <consortium name="Agbiome Team Llc"/>
            <person name="Bleich R.M."/>
            <person name="Grubbs K.J."/>
            <person name="Santa Maria K.C."/>
            <person name="Allen S.E."/>
            <person name="Farag S."/>
            <person name="Shank E.A."/>
            <person name="Bowers A."/>
        </authorList>
    </citation>
    <scope>NUCLEOTIDE SEQUENCE [LARGE SCALE GENOMIC DNA]</scope>
    <source>
        <strain evidence="1 2">AFS004017</strain>
    </source>
</reference>
<dbReference type="EMBL" id="NUEL01000085">
    <property type="protein sequence ID" value="PEI99664.1"/>
    <property type="molecule type" value="Genomic_DNA"/>
</dbReference>